<dbReference type="GeneID" id="20804121"/>
<name>W4H772_APHAT</name>
<dbReference type="Gene3D" id="3.30.200.110">
    <property type="entry name" value="Inositol-pentakisphosphate 2-kinase, N-lobe"/>
    <property type="match status" value="1"/>
</dbReference>
<organism evidence="7">
    <name type="scientific">Aphanomyces astaci</name>
    <name type="common">Crayfish plague agent</name>
    <dbReference type="NCBI Taxonomy" id="112090"/>
    <lineage>
        <taxon>Eukaryota</taxon>
        <taxon>Sar</taxon>
        <taxon>Stramenopiles</taxon>
        <taxon>Oomycota</taxon>
        <taxon>Saprolegniomycetes</taxon>
        <taxon>Saprolegniales</taxon>
        <taxon>Verrucalvaceae</taxon>
        <taxon>Aphanomyces</taxon>
    </lineage>
</organism>
<evidence type="ECO:0000256" key="1">
    <source>
        <dbReference type="ARBA" id="ARBA00012023"/>
    </source>
</evidence>
<dbReference type="EMBL" id="KI913116">
    <property type="protein sequence ID" value="ETV87134.1"/>
    <property type="molecule type" value="Genomic_DNA"/>
</dbReference>
<dbReference type="Pfam" id="PF06090">
    <property type="entry name" value="Ins_P5_2-kin"/>
    <property type="match status" value="1"/>
</dbReference>
<dbReference type="STRING" id="112090.W4H772"/>
<comment type="domain">
    <text evidence="6">The EXKPK motif is conserved in inositol-pentakisphosphate 2-kinases of both family 1 and 2.</text>
</comment>
<evidence type="ECO:0000256" key="2">
    <source>
        <dbReference type="ARBA" id="ARBA00022679"/>
    </source>
</evidence>
<dbReference type="RefSeq" id="XP_009823933.1">
    <property type="nucleotide sequence ID" value="XM_009825631.1"/>
</dbReference>
<dbReference type="GO" id="GO:0035299">
    <property type="term" value="F:inositol-1,3,4,5,6-pentakisphosphate 2-kinase activity"/>
    <property type="evidence" value="ECO:0007669"/>
    <property type="project" value="UniProtKB-EC"/>
</dbReference>
<keyword evidence="5 6" id="KW-0067">ATP-binding</keyword>
<gene>
    <name evidence="7" type="ORF">H257_02125</name>
</gene>
<dbReference type="AlphaFoldDB" id="W4H772"/>
<dbReference type="OrthoDB" id="272370at2759"/>
<dbReference type="GO" id="GO:0005524">
    <property type="term" value="F:ATP binding"/>
    <property type="evidence" value="ECO:0007669"/>
    <property type="project" value="UniProtKB-KW"/>
</dbReference>
<dbReference type="GO" id="GO:0032958">
    <property type="term" value="P:inositol phosphate biosynthetic process"/>
    <property type="evidence" value="ECO:0007669"/>
    <property type="project" value="TreeGrafter"/>
</dbReference>
<evidence type="ECO:0000256" key="3">
    <source>
        <dbReference type="ARBA" id="ARBA00022741"/>
    </source>
</evidence>
<keyword evidence="2 6" id="KW-0808">Transferase</keyword>
<dbReference type="PANTHER" id="PTHR14456">
    <property type="entry name" value="INOSITOL POLYPHOSPHATE KINASE 1"/>
    <property type="match status" value="1"/>
</dbReference>
<sequence>MFLSHPRAAGSGVASRAFTPPLLSSIAPDTVLLSTEPSDWTYIAEGGANVIFRYVGLPTTLTGWVMRVRKQGVRGAHPKDIVKFAERNTPPGSRDAYVQVARAESVTVDFLVRLNELLMADAATSRRPVHRHASSLDTALTWVMLLPDVAFPDAALSIEIKPKHGLLPSAPGLHPVKQTACRFCMHQLLKQAQGKVVRASAYCPLDLFSNDKARIARALTSLSSTPQNNLRVFSSCTEAGDSLEHSAEHSMAADQLDLVVELLHSHVDLLDDLKAMHAKDTLDIEGVFALSQLHAAIVDVISFSDSERQVEDGTMPVSQTLGQVLPMLSTDLSRQLDMYMPHALLTNTDVNVERWTELTIGQFQTVYSDVLDSFLVATTFKDCSVLLSLRPIPSLMSITPPDARCSSERQLQLSNGHHHHTATWNGQTYEVVVAIVDLDIKAHKPVAAYYAQDQGIVRHFASIQSTWSSANSLN</sequence>
<comment type="catalytic activity">
    <reaction evidence="6">
        <text>1D-myo-inositol 1,3,4,5,6-pentakisphosphate + ATP = 1D-myo-inositol hexakisphosphate + ADP + H(+)</text>
        <dbReference type="Rhea" id="RHEA:20313"/>
        <dbReference type="ChEBI" id="CHEBI:15378"/>
        <dbReference type="ChEBI" id="CHEBI:30616"/>
        <dbReference type="ChEBI" id="CHEBI:57733"/>
        <dbReference type="ChEBI" id="CHEBI:58130"/>
        <dbReference type="ChEBI" id="CHEBI:456216"/>
        <dbReference type="EC" id="2.7.1.158"/>
    </reaction>
</comment>
<dbReference type="VEuPathDB" id="FungiDB:H257_02125"/>
<dbReference type="GO" id="GO:0005634">
    <property type="term" value="C:nucleus"/>
    <property type="evidence" value="ECO:0007669"/>
    <property type="project" value="TreeGrafter"/>
</dbReference>
<evidence type="ECO:0000313" key="7">
    <source>
        <dbReference type="EMBL" id="ETV87134.1"/>
    </source>
</evidence>
<proteinExistence type="predicted"/>
<dbReference type="EC" id="2.7.1.158" evidence="1 6"/>
<dbReference type="InterPro" id="IPR043001">
    <property type="entry name" value="IP5_2-K_N_lobe"/>
</dbReference>
<reference evidence="7" key="1">
    <citation type="submission" date="2013-12" db="EMBL/GenBank/DDBJ databases">
        <title>The Genome Sequence of Aphanomyces astaci APO3.</title>
        <authorList>
            <consortium name="The Broad Institute Genomics Platform"/>
            <person name="Russ C."/>
            <person name="Tyler B."/>
            <person name="van West P."/>
            <person name="Dieguez-Uribeondo J."/>
            <person name="Young S.K."/>
            <person name="Zeng Q."/>
            <person name="Gargeya S."/>
            <person name="Fitzgerald M."/>
            <person name="Abouelleil A."/>
            <person name="Alvarado L."/>
            <person name="Chapman S.B."/>
            <person name="Gainer-Dewar J."/>
            <person name="Goldberg J."/>
            <person name="Griggs A."/>
            <person name="Gujja S."/>
            <person name="Hansen M."/>
            <person name="Howarth C."/>
            <person name="Imamovic A."/>
            <person name="Ireland A."/>
            <person name="Larimer J."/>
            <person name="McCowan C."/>
            <person name="Murphy C."/>
            <person name="Pearson M."/>
            <person name="Poon T.W."/>
            <person name="Priest M."/>
            <person name="Roberts A."/>
            <person name="Saif S."/>
            <person name="Shea T."/>
            <person name="Sykes S."/>
            <person name="Wortman J."/>
            <person name="Nusbaum C."/>
            <person name="Birren B."/>
        </authorList>
    </citation>
    <scope>NUCLEOTIDE SEQUENCE [LARGE SCALE GENOMIC DNA]</scope>
    <source>
        <strain evidence="7">APO3</strain>
    </source>
</reference>
<keyword evidence="4 6" id="KW-0418">Kinase</keyword>
<accession>W4H772</accession>
<evidence type="ECO:0000256" key="5">
    <source>
        <dbReference type="ARBA" id="ARBA00022840"/>
    </source>
</evidence>
<comment type="function">
    <text evidence="6">Phosphorylates Ins(1,3,4,5,6)P5 at position 2 to form Ins(1,2,3,4,5,6)P6 (InsP6 or phytate).</text>
</comment>
<dbReference type="InterPro" id="IPR009286">
    <property type="entry name" value="Ins_P5_2-kin"/>
</dbReference>
<evidence type="ECO:0000256" key="4">
    <source>
        <dbReference type="ARBA" id="ARBA00022777"/>
    </source>
</evidence>
<protein>
    <recommendedName>
        <fullName evidence="1 6">Inositol-pentakisphosphate 2-kinase</fullName>
        <ecNumber evidence="1 6">2.7.1.158</ecNumber>
    </recommendedName>
</protein>
<evidence type="ECO:0000256" key="6">
    <source>
        <dbReference type="RuleBase" id="RU364126"/>
    </source>
</evidence>
<keyword evidence="3 6" id="KW-0547">Nucleotide-binding</keyword>
<dbReference type="PANTHER" id="PTHR14456:SF2">
    <property type="entry name" value="INOSITOL-PENTAKISPHOSPHATE 2-KINASE"/>
    <property type="match status" value="1"/>
</dbReference>